<feature type="chain" id="PRO_5014665862" description="Transglycosylase SLT domain-containing protein" evidence="1">
    <location>
        <begin position="27"/>
        <end position="560"/>
    </location>
</feature>
<sequence>MKKNHLYILLSLLIAAFVFLPERAQAAAPTVLKDASSAATKLDIYTSGKGATGSNIPSTELKNAKTKRDYALKKLTAAQKKTYASTIKTINESIVRGDNYIAAVLGGKNLDKYRNQIEVNTKAGKADTNLLLTFSSALDDQSRNLSKVSPSTIKKKIESLYSVKAKKTQSDYSKGITVKKAILEANKKIKLSSDSVAPHFKYVMVNRHEVPQAAYKTALNAEFNKLYSDLATKKKTGKLATYYELEKQMILLDRLVNPGVSAKGVPDLIKTISDSSLYTTSEKALLNKRVNSMFELSPAQIKQKLTSAAIKHGVPPEIVKAVALKESGFKQFDTTGKPFMNSSHNDGGFGIMQVTKGTGISDAALDQARYNIDKNIELGIQILLEKWNYTGIHIPTINTHNKMILEDWYFAVLAYNGISYTNDPNRSGTKPYQVDIYNYIIGSADVPAEILDKKNVAFIQNSQTLGWYLDASKSYTTSRQTKSTQLYKAKDTFTLKKGVKYRVIPSKTGDTGSALTKDTIVTIDKAGVEDTYNDTNLFNWYRVQIQGIKGYWYVASQNFN</sequence>
<dbReference type="SUPFAM" id="SSF53955">
    <property type="entry name" value="Lysozyme-like"/>
    <property type="match status" value="1"/>
</dbReference>
<evidence type="ECO:0000313" key="4">
    <source>
        <dbReference type="EMBL" id="PLT31758.1"/>
    </source>
</evidence>
<dbReference type="EMBL" id="PGUY01000002">
    <property type="protein sequence ID" value="PLT31758.1"/>
    <property type="molecule type" value="Genomic_DNA"/>
</dbReference>
<evidence type="ECO:0000259" key="3">
    <source>
        <dbReference type="Pfam" id="PF18058"/>
    </source>
</evidence>
<dbReference type="CDD" id="cd00254">
    <property type="entry name" value="LT-like"/>
    <property type="match status" value="1"/>
</dbReference>
<dbReference type="AlphaFoldDB" id="A0A2N5MBN4"/>
<evidence type="ECO:0000259" key="2">
    <source>
        <dbReference type="Pfam" id="PF01464"/>
    </source>
</evidence>
<feature type="domain" description="Transglycosylase SLT" evidence="2">
    <location>
        <begin position="308"/>
        <end position="420"/>
    </location>
</feature>
<keyword evidence="1" id="KW-0732">Signal</keyword>
<accession>A0A2N5MBN4</accession>
<evidence type="ECO:0000313" key="5">
    <source>
        <dbReference type="Proteomes" id="UP000234748"/>
    </source>
</evidence>
<gene>
    <name evidence="4" type="ORF">CUU66_00925</name>
</gene>
<dbReference type="Proteomes" id="UP000234748">
    <property type="component" value="Unassembled WGS sequence"/>
</dbReference>
<organism evidence="4 5">
    <name type="scientific">Peribacillus deserti</name>
    <dbReference type="NCBI Taxonomy" id="673318"/>
    <lineage>
        <taxon>Bacteria</taxon>
        <taxon>Bacillati</taxon>
        <taxon>Bacillota</taxon>
        <taxon>Bacilli</taxon>
        <taxon>Bacillales</taxon>
        <taxon>Bacillaceae</taxon>
        <taxon>Peribacillus</taxon>
    </lineage>
</organism>
<evidence type="ECO:0000256" key="1">
    <source>
        <dbReference type="SAM" id="SignalP"/>
    </source>
</evidence>
<dbReference type="Pfam" id="PF01464">
    <property type="entry name" value="SLT"/>
    <property type="match status" value="1"/>
</dbReference>
<dbReference type="RefSeq" id="WP_101639806.1">
    <property type="nucleotide sequence ID" value="NZ_PGUY01000002.1"/>
</dbReference>
<dbReference type="Gene3D" id="1.10.530.10">
    <property type="match status" value="1"/>
</dbReference>
<name>A0A2N5MBN4_9BACI</name>
<dbReference type="InterPro" id="IPR008258">
    <property type="entry name" value="Transglycosylase_SLT_dom_1"/>
</dbReference>
<dbReference type="OrthoDB" id="2690990at2"/>
<feature type="signal peptide" evidence="1">
    <location>
        <begin position="1"/>
        <end position="26"/>
    </location>
</feature>
<dbReference type="Pfam" id="PF18058">
    <property type="entry name" value="SbsC_C"/>
    <property type="match status" value="1"/>
</dbReference>
<dbReference type="InterPro" id="IPR041378">
    <property type="entry name" value="S-layer_SbsC_C"/>
</dbReference>
<comment type="caution">
    <text evidence="4">The sequence shown here is derived from an EMBL/GenBank/DDBJ whole genome shotgun (WGS) entry which is preliminary data.</text>
</comment>
<evidence type="ECO:0008006" key="6">
    <source>
        <dbReference type="Google" id="ProtNLM"/>
    </source>
</evidence>
<keyword evidence="5" id="KW-1185">Reference proteome</keyword>
<dbReference type="InterPro" id="IPR023346">
    <property type="entry name" value="Lysozyme-like_dom_sf"/>
</dbReference>
<reference evidence="4 5" key="1">
    <citation type="submission" date="2017-11" db="EMBL/GenBank/DDBJ databases">
        <title>Comparitive Functional Genomics of Dry Heat Resistant strains isolated from the Viking Spacecraft.</title>
        <authorList>
            <person name="Seuylemezian A."/>
            <person name="Cooper K."/>
            <person name="Vaishampayan P."/>
        </authorList>
    </citation>
    <scope>NUCLEOTIDE SEQUENCE [LARGE SCALE GENOMIC DNA]</scope>
    <source>
        <strain evidence="4 5">V1-29</strain>
    </source>
</reference>
<proteinExistence type="predicted"/>
<protein>
    <recommendedName>
        <fullName evidence="6">Transglycosylase SLT domain-containing protein</fullName>
    </recommendedName>
</protein>
<feature type="domain" description="SbsC C-terminal" evidence="3">
    <location>
        <begin position="63"/>
        <end position="166"/>
    </location>
</feature>